<dbReference type="InterPro" id="IPR022486">
    <property type="entry name" value="PPK2_PA0141"/>
</dbReference>
<dbReference type="Proteomes" id="UP001228905">
    <property type="component" value="Unassembled WGS sequence"/>
</dbReference>
<keyword evidence="3 4" id="KW-0418">Kinase</keyword>
<gene>
    <name evidence="6" type="ORF">QO010_002337</name>
</gene>
<dbReference type="InterPro" id="IPR016898">
    <property type="entry name" value="Polyphosphate_phosphotransfera"/>
</dbReference>
<evidence type="ECO:0000259" key="5">
    <source>
        <dbReference type="Pfam" id="PF03976"/>
    </source>
</evidence>
<organism evidence="6 7">
    <name type="scientific">Caulobacter ginsengisoli</name>
    <dbReference type="NCBI Taxonomy" id="400775"/>
    <lineage>
        <taxon>Bacteria</taxon>
        <taxon>Pseudomonadati</taxon>
        <taxon>Pseudomonadota</taxon>
        <taxon>Alphaproteobacteria</taxon>
        <taxon>Caulobacterales</taxon>
        <taxon>Caulobacteraceae</taxon>
        <taxon>Caulobacter</taxon>
    </lineage>
</organism>
<dbReference type="Gene3D" id="3.40.50.300">
    <property type="entry name" value="P-loop containing nucleotide triphosphate hydrolases"/>
    <property type="match status" value="1"/>
</dbReference>
<dbReference type="InterPro" id="IPR027417">
    <property type="entry name" value="P-loop_NTPase"/>
</dbReference>
<keyword evidence="2 4" id="KW-0808">Transferase</keyword>
<evidence type="ECO:0000256" key="2">
    <source>
        <dbReference type="ARBA" id="ARBA00022679"/>
    </source>
</evidence>
<evidence type="ECO:0000256" key="4">
    <source>
        <dbReference type="RuleBase" id="RU369062"/>
    </source>
</evidence>
<dbReference type="SUPFAM" id="SSF52540">
    <property type="entry name" value="P-loop containing nucleoside triphosphate hydrolases"/>
    <property type="match status" value="1"/>
</dbReference>
<comment type="subunit">
    <text evidence="4">Homotetramer.</text>
</comment>
<evidence type="ECO:0000256" key="3">
    <source>
        <dbReference type="ARBA" id="ARBA00022777"/>
    </source>
</evidence>
<comment type="function">
    <text evidence="4">Uses inorganic polyphosphate (polyP) as a donor to convert GDP to GTP or ADP to ATP.</text>
</comment>
<dbReference type="Pfam" id="PF03976">
    <property type="entry name" value="PPK2"/>
    <property type="match status" value="1"/>
</dbReference>
<dbReference type="PIRSF" id="PIRSF028756">
    <property type="entry name" value="PPK2_prd"/>
    <property type="match status" value="1"/>
</dbReference>
<dbReference type="PANTHER" id="PTHR34383:SF1">
    <property type="entry name" value="ADP-POLYPHOSPHATE PHOSPHOTRANSFERASE"/>
    <property type="match status" value="1"/>
</dbReference>
<dbReference type="PANTHER" id="PTHR34383">
    <property type="entry name" value="POLYPHOSPHATE:AMP PHOSPHOTRANSFERASE-RELATED"/>
    <property type="match status" value="1"/>
</dbReference>
<protein>
    <recommendedName>
        <fullName evidence="4">ADP/GDP-polyphosphate phosphotransferase</fullName>
        <ecNumber evidence="4">2.7.4.-</ecNumber>
    </recommendedName>
    <alternativeName>
        <fullName evidence="4">Polyphosphate kinase PPK2</fullName>
    </alternativeName>
</protein>
<keyword evidence="7" id="KW-1185">Reference proteome</keyword>
<comment type="similarity">
    <text evidence="1 4">Belongs to the polyphosphate kinase 2 (PPK2) family. Class I subfamily.</text>
</comment>
<name>A0ABU0IRB2_9CAUL</name>
<evidence type="ECO:0000256" key="1">
    <source>
        <dbReference type="ARBA" id="ARBA00009924"/>
    </source>
</evidence>
<evidence type="ECO:0000313" key="7">
    <source>
        <dbReference type="Proteomes" id="UP001228905"/>
    </source>
</evidence>
<comment type="caution">
    <text evidence="6">The sequence shown here is derived from an EMBL/GenBank/DDBJ whole genome shotgun (WGS) entry which is preliminary data.</text>
</comment>
<reference evidence="6 7" key="1">
    <citation type="submission" date="2023-07" db="EMBL/GenBank/DDBJ databases">
        <title>Genomic Encyclopedia of Type Strains, Phase IV (KMG-IV): sequencing the most valuable type-strain genomes for metagenomic binning, comparative biology and taxonomic classification.</title>
        <authorList>
            <person name="Goeker M."/>
        </authorList>
    </citation>
    <scope>NUCLEOTIDE SEQUENCE [LARGE SCALE GENOMIC DNA]</scope>
    <source>
        <strain evidence="6 7">DSM 18695</strain>
    </source>
</reference>
<dbReference type="NCBIfam" id="TIGR03707">
    <property type="entry name" value="PPK2_P_aer"/>
    <property type="match status" value="1"/>
</dbReference>
<proteinExistence type="inferred from homology"/>
<dbReference type="EC" id="2.7.4.-" evidence="4"/>
<feature type="domain" description="Polyphosphate kinase-2-related" evidence="5">
    <location>
        <begin position="2"/>
        <end position="212"/>
    </location>
</feature>
<sequence length="243" mass="27868">MEKLQVALVRWQQQAIEKGERALVIFEGRDAAGKDGTIKRIIEHLSPRNTRAVSLPKPSDRERCQWYFQRYIDHLPAAGEIVLFNRSWYNRAGVEPVMGFCTKAEHKLFLRQVTTLETMLIEDGVKLIKIWLDISREEQASRLDERRTDPVKALKVSPLDAVAQEKWDDYSGARDEMLMRTSTAVAPWTCVRGDRKKKARPAVIRHLLDQLAPGKLLKGLDPVDPEILFPFDQTALKNGRLAR</sequence>
<dbReference type="GO" id="GO:0016301">
    <property type="term" value="F:kinase activity"/>
    <property type="evidence" value="ECO:0007669"/>
    <property type="project" value="UniProtKB-KW"/>
</dbReference>
<evidence type="ECO:0000313" key="6">
    <source>
        <dbReference type="EMBL" id="MDQ0464553.1"/>
    </source>
</evidence>
<dbReference type="EMBL" id="JAUSVS010000004">
    <property type="protein sequence ID" value="MDQ0464553.1"/>
    <property type="molecule type" value="Genomic_DNA"/>
</dbReference>
<dbReference type="InterPro" id="IPR022488">
    <property type="entry name" value="PPK2-related"/>
</dbReference>
<accession>A0ABU0IRB2</accession>